<evidence type="ECO:0000313" key="1">
    <source>
        <dbReference type="EMBL" id="GGM01104.1"/>
    </source>
</evidence>
<accession>A0A917SYE3</accession>
<organism evidence="1 2">
    <name type="scientific">Pseudooceanicola nanhaiensis</name>
    <dbReference type="NCBI Taxonomy" id="375761"/>
    <lineage>
        <taxon>Bacteria</taxon>
        <taxon>Pseudomonadati</taxon>
        <taxon>Pseudomonadota</taxon>
        <taxon>Alphaproteobacteria</taxon>
        <taxon>Rhodobacterales</taxon>
        <taxon>Paracoccaceae</taxon>
        <taxon>Pseudooceanicola</taxon>
    </lineage>
</organism>
<reference evidence="1" key="1">
    <citation type="journal article" date="2014" name="Int. J. Syst. Evol. Microbiol.">
        <title>Complete genome sequence of Corynebacterium casei LMG S-19264T (=DSM 44701T), isolated from a smear-ripened cheese.</title>
        <authorList>
            <consortium name="US DOE Joint Genome Institute (JGI-PGF)"/>
            <person name="Walter F."/>
            <person name="Albersmeier A."/>
            <person name="Kalinowski J."/>
            <person name="Ruckert C."/>
        </authorList>
    </citation>
    <scope>NUCLEOTIDE SEQUENCE</scope>
    <source>
        <strain evidence="1">CGMCC 1.6293</strain>
    </source>
</reference>
<protein>
    <recommendedName>
        <fullName evidence="3">DUF1413 domain-containing protein</fullName>
    </recommendedName>
</protein>
<dbReference type="Pfam" id="PF07205">
    <property type="entry name" value="DUF1413"/>
    <property type="match status" value="1"/>
</dbReference>
<dbReference type="AlphaFoldDB" id="A0A917SYE3"/>
<sequence length="76" mass="8398">MDDAEISRLRARLKDLSAGPFHFPEVYGPGWDDLPIGEKVRRGHGFLDLVRSGAFPQVTDTGEKAGGGRLYRKRAS</sequence>
<dbReference type="Proteomes" id="UP000649829">
    <property type="component" value="Unassembled WGS sequence"/>
</dbReference>
<dbReference type="RefSeq" id="WP_028287757.1">
    <property type="nucleotide sequence ID" value="NZ_BMLF01000002.1"/>
</dbReference>
<reference evidence="1" key="2">
    <citation type="submission" date="2020-09" db="EMBL/GenBank/DDBJ databases">
        <authorList>
            <person name="Sun Q."/>
            <person name="Zhou Y."/>
        </authorList>
    </citation>
    <scope>NUCLEOTIDE SEQUENCE</scope>
    <source>
        <strain evidence="1">CGMCC 1.6293</strain>
    </source>
</reference>
<dbReference type="EMBL" id="BMLF01000002">
    <property type="protein sequence ID" value="GGM01104.1"/>
    <property type="molecule type" value="Genomic_DNA"/>
</dbReference>
<comment type="caution">
    <text evidence="1">The sequence shown here is derived from an EMBL/GenBank/DDBJ whole genome shotgun (WGS) entry which is preliminary data.</text>
</comment>
<dbReference type="InterPro" id="IPR010813">
    <property type="entry name" value="DUF1413"/>
</dbReference>
<evidence type="ECO:0000313" key="2">
    <source>
        <dbReference type="Proteomes" id="UP000649829"/>
    </source>
</evidence>
<keyword evidence="2" id="KW-1185">Reference proteome</keyword>
<gene>
    <name evidence="1" type="ORF">GCM10011534_23670</name>
</gene>
<evidence type="ECO:0008006" key="3">
    <source>
        <dbReference type="Google" id="ProtNLM"/>
    </source>
</evidence>
<proteinExistence type="predicted"/>
<name>A0A917SYE3_9RHOB</name>